<dbReference type="InterPro" id="IPR036640">
    <property type="entry name" value="ABC1_TM_sf"/>
</dbReference>
<dbReference type="CDD" id="cd03244">
    <property type="entry name" value="ABCC_MRP_domain2"/>
    <property type="match status" value="1"/>
</dbReference>
<evidence type="ECO:0000256" key="6">
    <source>
        <dbReference type="ARBA" id="ARBA00022989"/>
    </source>
</evidence>
<dbReference type="Proteomes" id="UP001516400">
    <property type="component" value="Unassembled WGS sequence"/>
</dbReference>
<dbReference type="PANTHER" id="PTHR24223">
    <property type="entry name" value="ATP-BINDING CASSETTE SUB-FAMILY C"/>
    <property type="match status" value="1"/>
</dbReference>
<gene>
    <name evidence="11" type="ORF">HHI36_004580</name>
</gene>
<keyword evidence="2" id="KW-0813">Transport</keyword>
<feature type="transmembrane region" description="Helical" evidence="8">
    <location>
        <begin position="652"/>
        <end position="669"/>
    </location>
</feature>
<dbReference type="Gene3D" id="1.20.1560.10">
    <property type="entry name" value="ABC transporter type 1, transmembrane domain"/>
    <property type="match status" value="2"/>
</dbReference>
<organism evidence="11 12">
    <name type="scientific">Cryptolaemus montrouzieri</name>
    <dbReference type="NCBI Taxonomy" id="559131"/>
    <lineage>
        <taxon>Eukaryota</taxon>
        <taxon>Metazoa</taxon>
        <taxon>Ecdysozoa</taxon>
        <taxon>Arthropoda</taxon>
        <taxon>Hexapoda</taxon>
        <taxon>Insecta</taxon>
        <taxon>Pterygota</taxon>
        <taxon>Neoptera</taxon>
        <taxon>Endopterygota</taxon>
        <taxon>Coleoptera</taxon>
        <taxon>Polyphaga</taxon>
        <taxon>Cucujiformia</taxon>
        <taxon>Coccinelloidea</taxon>
        <taxon>Coccinellidae</taxon>
        <taxon>Scymninae</taxon>
        <taxon>Scymnini</taxon>
        <taxon>Cryptolaemus</taxon>
    </lineage>
</organism>
<keyword evidence="5" id="KW-0067">ATP-binding</keyword>
<feature type="domain" description="ABC transporter" evidence="9">
    <location>
        <begin position="374"/>
        <end position="595"/>
    </location>
</feature>
<dbReference type="SMART" id="SM00382">
    <property type="entry name" value="AAA"/>
    <property type="match status" value="2"/>
</dbReference>
<feature type="transmembrane region" description="Helical" evidence="8">
    <location>
        <begin position="169"/>
        <end position="193"/>
    </location>
</feature>
<reference evidence="11 12" key="1">
    <citation type="journal article" date="2021" name="BMC Biol.">
        <title>Horizontally acquired antibacterial genes associated with adaptive radiation of ladybird beetles.</title>
        <authorList>
            <person name="Li H.S."/>
            <person name="Tang X.F."/>
            <person name="Huang Y.H."/>
            <person name="Xu Z.Y."/>
            <person name="Chen M.L."/>
            <person name="Du X.Y."/>
            <person name="Qiu B.Y."/>
            <person name="Chen P.T."/>
            <person name="Zhang W."/>
            <person name="Slipinski A."/>
            <person name="Escalona H.E."/>
            <person name="Waterhouse R.M."/>
            <person name="Zwick A."/>
            <person name="Pang H."/>
        </authorList>
    </citation>
    <scope>NUCLEOTIDE SEQUENCE [LARGE SCALE GENOMIC DNA]</scope>
    <source>
        <strain evidence="11">SYSU2018</strain>
    </source>
</reference>
<evidence type="ECO:0000256" key="7">
    <source>
        <dbReference type="ARBA" id="ARBA00023136"/>
    </source>
</evidence>
<keyword evidence="4" id="KW-0547">Nucleotide-binding</keyword>
<dbReference type="GO" id="GO:0005524">
    <property type="term" value="F:ATP binding"/>
    <property type="evidence" value="ECO:0007669"/>
    <property type="project" value="UniProtKB-KW"/>
</dbReference>
<keyword evidence="3 8" id="KW-0812">Transmembrane</keyword>
<dbReference type="EMBL" id="JABFTP020000144">
    <property type="protein sequence ID" value="KAL3281370.1"/>
    <property type="molecule type" value="Genomic_DNA"/>
</dbReference>
<sequence>MIFGVVLGLSETVKLLQPLFLGKLVNYFSRTYVEDRANVFRSVNGMDANQTKQVIQPIMIGKLINYYSPANTEITKDDAFLYAGAVVLCSLINVLMVHPYQMGVCHLGMKVRVACCSLIYRKALRLSNTALGQTTVGQVVNLLSNDVNRFDVSLIFGHQLWLAPIETLVILYLLYMVIGEAAFIGILLLLIFIPMQIYIGKKVSVVRLKTALRTDERVRLMSEIINGIQVIKMYAWEKPFAKLVALARRYEIKMLRTAGFLRGIVLSFIIFNTRLSIFASVIGYVLLGNNIDAEKVFVLTSFYNTLKQTMTVFFPNGLIMMAEANVSVQRLNKFLNYEEIDKSGRLNEENSMKVSLNGIENSLPKKDKEMGIFVKNASAKWSEASIDNTLSDITFSVTPGNLLAVIGPVGSGKSSLYQLILKELPLIRGSLKVDGEISYASQEPWLFSGSVRQNILFGLPMHKPRYNAVVKTCALERDFTLLPYGDKTLVGDRGVSLSGGQRARINLARAVYKEADIYLLDDPLSAVDTHVGKELFEKCITGYLKNKTVILITHQLQYLNDVDHIIFLEDGCIKAEGTFSELQRANLDFTKLLGQATEEEEEKEEEVQLKRLNSVTSRSSVEDAPVQVEEQMSRGTTGSHVYKAYLKAGGNWCILFMLFSLFIIVQVLGSSSDYFLSFWVNLEERNYTQFETTNSPVAFNLEKRNFTQFETTNAPVTVSDLLSNANTTMQSADDYDFWDFSRNTCISIYSVIIGLLVILTLTRSFSFFAICMTASTRLHDNMFNSLSVATMNFFNNNPSGRILNRFSKDMGAVDELLPSALIDCLQIGLTLVGIVIVIGSVSPILLAPTAVVGVIFYLLRNFYLSTSRNVKRLEGVTRSPVFSHISATLNGLTTIRAFGAQEILSVEFDTHQDLHSSAWFAFLGTSRAFGYWLDLICIVYICLITFSFLLIDTGGQFGGNVGLVITQAIGITGMLQWGMKQSTELENQMTSVERVVEYSSVEHERAIESEESKKPALTWPERGKIIFKNLFLKYSPNDPPVLKNLNFTIQPREKVGIVGRTGAGKSSLINAIFQLSITEGQIIIDDVNITDIGLHDLRSKISIIPQEPVLFSGTVRKNLDPFEEYSDADLWKALEDVELKEAVDDLTSGLNSKVSEGGTNFSIGQRQLFCLARAILRNNRILVLDEATANVDPQTDGLIQATIRQKFAECTVLTIAHRLHTVMDSDKVLVMDAGRVKELDHPFILLQNKEGVFYGMVQQTGRATSEILYDVAKRHYEGKTE</sequence>
<feature type="transmembrane region" description="Helical" evidence="8">
    <location>
        <begin position="957"/>
        <end position="979"/>
    </location>
</feature>
<dbReference type="PROSITE" id="PS50893">
    <property type="entry name" value="ABC_TRANSPORTER_2"/>
    <property type="match status" value="2"/>
</dbReference>
<name>A0ABD2NRT0_9CUCU</name>
<feature type="domain" description="ABC transmembrane type-1" evidence="10">
    <location>
        <begin position="1"/>
        <end position="322"/>
    </location>
</feature>
<dbReference type="PROSITE" id="PS00211">
    <property type="entry name" value="ABC_TRANSPORTER_1"/>
    <property type="match status" value="1"/>
</dbReference>
<keyword evidence="7 8" id="KW-0472">Membrane</keyword>
<dbReference type="PROSITE" id="PS50929">
    <property type="entry name" value="ABC_TM1F"/>
    <property type="match status" value="2"/>
</dbReference>
<evidence type="ECO:0000313" key="11">
    <source>
        <dbReference type="EMBL" id="KAL3281370.1"/>
    </source>
</evidence>
<dbReference type="FunFam" id="3.40.50.300:FF:000163">
    <property type="entry name" value="Multidrug resistance-associated protein member 4"/>
    <property type="match status" value="1"/>
</dbReference>
<dbReference type="SUPFAM" id="SSF90123">
    <property type="entry name" value="ABC transporter transmembrane region"/>
    <property type="match status" value="2"/>
</dbReference>
<dbReference type="PANTHER" id="PTHR24223:SF448">
    <property type="entry name" value="FI20146P1-RELATED"/>
    <property type="match status" value="1"/>
</dbReference>
<dbReference type="InterPro" id="IPR003593">
    <property type="entry name" value="AAA+_ATPase"/>
</dbReference>
<feature type="transmembrane region" description="Helical" evidence="8">
    <location>
        <begin position="79"/>
        <end position="100"/>
    </location>
</feature>
<evidence type="ECO:0000256" key="4">
    <source>
        <dbReference type="ARBA" id="ARBA00022741"/>
    </source>
</evidence>
<feature type="transmembrane region" description="Helical" evidence="8">
    <location>
        <begin position="746"/>
        <end position="772"/>
    </location>
</feature>
<keyword evidence="12" id="KW-1185">Reference proteome</keyword>
<feature type="transmembrane region" description="Helical" evidence="8">
    <location>
        <begin position="844"/>
        <end position="863"/>
    </location>
</feature>
<evidence type="ECO:0008006" key="13">
    <source>
        <dbReference type="Google" id="ProtNLM"/>
    </source>
</evidence>
<accession>A0ABD2NRT0</accession>
<evidence type="ECO:0000256" key="3">
    <source>
        <dbReference type="ARBA" id="ARBA00022692"/>
    </source>
</evidence>
<dbReference type="GO" id="GO:0016020">
    <property type="term" value="C:membrane"/>
    <property type="evidence" value="ECO:0007669"/>
    <property type="project" value="UniProtKB-SubCell"/>
</dbReference>
<protein>
    <recommendedName>
        <fullName evidence="13">Multidrug resistance-associated protein lethal(2)03659</fullName>
    </recommendedName>
</protein>
<dbReference type="Gene3D" id="3.40.50.300">
    <property type="entry name" value="P-loop containing nucleotide triphosphate hydrolases"/>
    <property type="match status" value="2"/>
</dbReference>
<evidence type="ECO:0000259" key="10">
    <source>
        <dbReference type="PROSITE" id="PS50929"/>
    </source>
</evidence>
<feature type="transmembrane region" description="Helical" evidence="8">
    <location>
        <begin position="931"/>
        <end position="951"/>
    </location>
</feature>
<dbReference type="InterPro" id="IPR027417">
    <property type="entry name" value="P-loop_NTPase"/>
</dbReference>
<dbReference type="FunFam" id="1.20.1560.10:FF:000026">
    <property type="entry name" value="Multidrug resistance-associated protein lethal(2)03659"/>
    <property type="match status" value="1"/>
</dbReference>
<dbReference type="CDD" id="cd03250">
    <property type="entry name" value="ABCC_MRP_domain1"/>
    <property type="match status" value="1"/>
</dbReference>
<dbReference type="FunFam" id="3.40.50.300:FF:000482">
    <property type="entry name" value="Multidrug resistance-associated protein member 4"/>
    <property type="match status" value="1"/>
</dbReference>
<feature type="domain" description="ABC transmembrane type-1" evidence="10">
    <location>
        <begin position="656"/>
        <end position="987"/>
    </location>
</feature>
<evidence type="ECO:0000256" key="8">
    <source>
        <dbReference type="SAM" id="Phobius"/>
    </source>
</evidence>
<feature type="domain" description="ABC transporter" evidence="9">
    <location>
        <begin position="1025"/>
        <end position="1258"/>
    </location>
</feature>
<keyword evidence="6 8" id="KW-1133">Transmembrane helix</keyword>
<feature type="transmembrane region" description="Helical" evidence="8">
    <location>
        <begin position="259"/>
        <end position="286"/>
    </location>
</feature>
<dbReference type="Pfam" id="PF00005">
    <property type="entry name" value="ABC_tran"/>
    <property type="match status" value="2"/>
</dbReference>
<evidence type="ECO:0000256" key="1">
    <source>
        <dbReference type="ARBA" id="ARBA00004141"/>
    </source>
</evidence>
<dbReference type="Pfam" id="PF00664">
    <property type="entry name" value="ABC_membrane"/>
    <property type="match status" value="2"/>
</dbReference>
<proteinExistence type="predicted"/>
<comment type="caution">
    <text evidence="11">The sequence shown here is derived from an EMBL/GenBank/DDBJ whole genome shotgun (WGS) entry which is preliminary data.</text>
</comment>
<evidence type="ECO:0000256" key="5">
    <source>
        <dbReference type="ARBA" id="ARBA00022840"/>
    </source>
</evidence>
<dbReference type="InterPro" id="IPR017871">
    <property type="entry name" value="ABC_transporter-like_CS"/>
</dbReference>
<dbReference type="InterPro" id="IPR011527">
    <property type="entry name" value="ABC1_TM_dom"/>
</dbReference>
<dbReference type="SUPFAM" id="SSF52540">
    <property type="entry name" value="P-loop containing nucleoside triphosphate hydrolases"/>
    <property type="match status" value="2"/>
</dbReference>
<evidence type="ECO:0000259" key="9">
    <source>
        <dbReference type="PROSITE" id="PS50893"/>
    </source>
</evidence>
<feature type="transmembrane region" description="Helical" evidence="8">
    <location>
        <begin position="306"/>
        <end position="326"/>
    </location>
</feature>
<evidence type="ECO:0000256" key="2">
    <source>
        <dbReference type="ARBA" id="ARBA00022448"/>
    </source>
</evidence>
<evidence type="ECO:0000313" key="12">
    <source>
        <dbReference type="Proteomes" id="UP001516400"/>
    </source>
</evidence>
<dbReference type="InterPro" id="IPR050173">
    <property type="entry name" value="ABC_transporter_C-like"/>
</dbReference>
<dbReference type="InterPro" id="IPR003439">
    <property type="entry name" value="ABC_transporter-like_ATP-bd"/>
</dbReference>
<comment type="subcellular location">
    <subcellularLocation>
        <location evidence="1">Membrane</location>
        <topology evidence="1">Multi-pass membrane protein</topology>
    </subcellularLocation>
</comment>